<reference evidence="3 4" key="1">
    <citation type="submission" date="2020-07" db="EMBL/GenBank/DDBJ databases">
        <title>Sequencing the genomes of 1000 actinobacteria strains.</title>
        <authorList>
            <person name="Klenk H.-P."/>
        </authorList>
    </citation>
    <scope>NUCLEOTIDE SEQUENCE [LARGE SCALE GENOMIC DNA]</scope>
    <source>
        <strain evidence="3 4">DSM 44121</strain>
    </source>
</reference>
<dbReference type="EMBL" id="JACGWV010000001">
    <property type="protein sequence ID" value="MBA8807694.1"/>
    <property type="molecule type" value="Genomic_DNA"/>
</dbReference>
<dbReference type="GO" id="GO:0046872">
    <property type="term" value="F:metal ion binding"/>
    <property type="evidence" value="ECO:0007669"/>
    <property type="project" value="UniProtKB-KW"/>
</dbReference>
<dbReference type="Gene3D" id="3.10.180.10">
    <property type="entry name" value="2,3-Dihydroxybiphenyl 1,2-Dioxygenase, domain 1"/>
    <property type="match status" value="1"/>
</dbReference>
<evidence type="ECO:0000313" key="4">
    <source>
        <dbReference type="Proteomes" id="UP000540568"/>
    </source>
</evidence>
<dbReference type="InterPro" id="IPR004360">
    <property type="entry name" value="Glyas_Fos-R_dOase_dom"/>
</dbReference>
<evidence type="ECO:0000313" key="3">
    <source>
        <dbReference type="EMBL" id="MBA8807694.1"/>
    </source>
</evidence>
<dbReference type="InterPro" id="IPR037523">
    <property type="entry name" value="VOC_core"/>
</dbReference>
<dbReference type="RefSeq" id="WP_182615226.1">
    <property type="nucleotide sequence ID" value="NZ_BAAATF010000007.1"/>
</dbReference>
<evidence type="ECO:0000256" key="1">
    <source>
        <dbReference type="ARBA" id="ARBA00022723"/>
    </source>
</evidence>
<dbReference type="SUPFAM" id="SSF54593">
    <property type="entry name" value="Glyoxalase/Bleomycin resistance protein/Dihydroxybiphenyl dioxygenase"/>
    <property type="match status" value="1"/>
</dbReference>
<proteinExistence type="predicted"/>
<name>A0A7W3J7N9_9MICO</name>
<dbReference type="Pfam" id="PF00903">
    <property type="entry name" value="Glyoxalase"/>
    <property type="match status" value="1"/>
</dbReference>
<dbReference type="GO" id="GO:0004493">
    <property type="term" value="F:methylmalonyl-CoA epimerase activity"/>
    <property type="evidence" value="ECO:0007669"/>
    <property type="project" value="TreeGrafter"/>
</dbReference>
<keyword evidence="3" id="KW-0560">Oxidoreductase</keyword>
<keyword evidence="3" id="KW-0223">Dioxygenase</keyword>
<dbReference type="InterPro" id="IPR051785">
    <property type="entry name" value="MMCE/EMCE_epimerase"/>
</dbReference>
<comment type="caution">
    <text evidence="3">The sequence shown here is derived from an EMBL/GenBank/DDBJ whole genome shotgun (WGS) entry which is preliminary data.</text>
</comment>
<keyword evidence="1" id="KW-0479">Metal-binding</keyword>
<dbReference type="GO" id="GO:0016829">
    <property type="term" value="F:lyase activity"/>
    <property type="evidence" value="ECO:0007669"/>
    <property type="project" value="UniProtKB-KW"/>
</dbReference>
<dbReference type="PROSITE" id="PS51819">
    <property type="entry name" value="VOC"/>
    <property type="match status" value="1"/>
</dbReference>
<organism evidence="3 4">
    <name type="scientific">Promicromonospora sukumoe</name>
    <dbReference type="NCBI Taxonomy" id="88382"/>
    <lineage>
        <taxon>Bacteria</taxon>
        <taxon>Bacillati</taxon>
        <taxon>Actinomycetota</taxon>
        <taxon>Actinomycetes</taxon>
        <taxon>Micrococcales</taxon>
        <taxon>Promicromonosporaceae</taxon>
        <taxon>Promicromonospora</taxon>
    </lineage>
</organism>
<protein>
    <submittedName>
        <fullName evidence="3">Catechol 2,3-dioxygenase-like lactoylglutathione lyase family enzyme</fullName>
    </submittedName>
</protein>
<dbReference type="InterPro" id="IPR029068">
    <property type="entry name" value="Glyas_Bleomycin-R_OHBP_Dase"/>
</dbReference>
<gene>
    <name evidence="3" type="ORF">FHX71_001636</name>
</gene>
<sequence length="137" mass="14849">MRITHDHAGLSVADLDKQRTFYADGLALTEVEEEFAMPEAGVRSAILRSADGMKLELVERTGSAPQRFADPYDGAGTQGYFHWALQVDDLATVFDHVLRAGATVVSPPADAVRPGARFAYVHDPEGNLLELIQPAAQ</sequence>
<dbReference type="AlphaFoldDB" id="A0A7W3J7N9"/>
<dbReference type="Proteomes" id="UP000540568">
    <property type="component" value="Unassembled WGS sequence"/>
</dbReference>
<dbReference type="PANTHER" id="PTHR43048:SF3">
    <property type="entry name" value="METHYLMALONYL-COA EPIMERASE, MITOCHONDRIAL"/>
    <property type="match status" value="1"/>
</dbReference>
<dbReference type="GO" id="GO:0046491">
    <property type="term" value="P:L-methylmalonyl-CoA metabolic process"/>
    <property type="evidence" value="ECO:0007669"/>
    <property type="project" value="TreeGrafter"/>
</dbReference>
<keyword evidence="3" id="KW-0456">Lyase</keyword>
<dbReference type="GO" id="GO:0051213">
    <property type="term" value="F:dioxygenase activity"/>
    <property type="evidence" value="ECO:0007669"/>
    <property type="project" value="UniProtKB-KW"/>
</dbReference>
<dbReference type="PANTHER" id="PTHR43048">
    <property type="entry name" value="METHYLMALONYL-COA EPIMERASE"/>
    <property type="match status" value="1"/>
</dbReference>
<feature type="domain" description="VOC" evidence="2">
    <location>
        <begin position="4"/>
        <end position="134"/>
    </location>
</feature>
<keyword evidence="4" id="KW-1185">Reference proteome</keyword>
<evidence type="ECO:0000259" key="2">
    <source>
        <dbReference type="PROSITE" id="PS51819"/>
    </source>
</evidence>
<accession>A0A7W3J7N9</accession>